<sequence>MRVRCPKQGDGLTIVPPLLAESGRRVLVLDGDPQCNATTGFRIRAPGPNDLTQAMVVLDALDPIPLIRETKVPGIYVLPASFGDCKMFGSVSHALVTGCHH</sequence>
<proteinExistence type="predicted"/>
<dbReference type="EMBL" id="JBHSPC010000040">
    <property type="protein sequence ID" value="MFC5671619.1"/>
    <property type="molecule type" value="Genomic_DNA"/>
</dbReference>
<reference evidence="2" key="1">
    <citation type="journal article" date="2019" name="Int. J. Syst. Evol. Microbiol.">
        <title>The Global Catalogue of Microorganisms (GCM) 10K type strain sequencing project: providing services to taxonomists for standard genome sequencing and annotation.</title>
        <authorList>
            <consortium name="The Broad Institute Genomics Platform"/>
            <consortium name="The Broad Institute Genome Sequencing Center for Infectious Disease"/>
            <person name="Wu L."/>
            <person name="Ma J."/>
        </authorList>
    </citation>
    <scope>NUCLEOTIDE SEQUENCE [LARGE SCALE GENOMIC DNA]</scope>
    <source>
        <strain evidence="2">JCM 13852</strain>
    </source>
</reference>
<dbReference type="SUPFAM" id="SSF52540">
    <property type="entry name" value="P-loop containing nucleoside triphosphate hydrolases"/>
    <property type="match status" value="1"/>
</dbReference>
<accession>A0ABW0XPR3</accession>
<dbReference type="InterPro" id="IPR027417">
    <property type="entry name" value="P-loop_NTPase"/>
</dbReference>
<keyword evidence="2" id="KW-1185">Reference proteome</keyword>
<evidence type="ECO:0000313" key="1">
    <source>
        <dbReference type="EMBL" id="MFC5671619.1"/>
    </source>
</evidence>
<dbReference type="Gene3D" id="3.40.50.300">
    <property type="entry name" value="P-loop containing nucleotide triphosphate hydrolases"/>
    <property type="match status" value="1"/>
</dbReference>
<comment type="caution">
    <text evidence="1">The sequence shown here is derived from an EMBL/GenBank/DDBJ whole genome shotgun (WGS) entry which is preliminary data.</text>
</comment>
<dbReference type="RefSeq" id="WP_381212037.1">
    <property type="nucleotide sequence ID" value="NZ_JBHSPC010000040.1"/>
</dbReference>
<dbReference type="Proteomes" id="UP001596183">
    <property type="component" value="Unassembled WGS sequence"/>
</dbReference>
<protein>
    <submittedName>
        <fullName evidence="1">ParA family protein</fullName>
    </submittedName>
</protein>
<evidence type="ECO:0000313" key="2">
    <source>
        <dbReference type="Proteomes" id="UP001596183"/>
    </source>
</evidence>
<organism evidence="1 2">
    <name type="scientific">Streptomyces incanus</name>
    <dbReference type="NCBI Taxonomy" id="887453"/>
    <lineage>
        <taxon>Bacteria</taxon>
        <taxon>Bacillati</taxon>
        <taxon>Actinomycetota</taxon>
        <taxon>Actinomycetes</taxon>
        <taxon>Kitasatosporales</taxon>
        <taxon>Streptomycetaceae</taxon>
        <taxon>Streptomyces</taxon>
    </lineage>
</organism>
<name>A0ABW0XPR3_9ACTN</name>
<gene>
    <name evidence="1" type="ORF">ACFP2V_16265</name>
</gene>